<dbReference type="SUPFAM" id="SSF50156">
    <property type="entry name" value="PDZ domain-like"/>
    <property type="match status" value="1"/>
</dbReference>
<dbReference type="AlphaFoldDB" id="A0A3M9N0B1"/>
<dbReference type="GO" id="GO:0006508">
    <property type="term" value="P:proteolysis"/>
    <property type="evidence" value="ECO:0007669"/>
    <property type="project" value="InterPro"/>
</dbReference>
<dbReference type="PANTHER" id="PTHR11261:SF3">
    <property type="entry name" value="RETINOL-BINDING PROTEIN 3"/>
    <property type="match status" value="1"/>
</dbReference>
<accession>A0A3M9N0B1</accession>
<reference evidence="3 4" key="1">
    <citation type="submission" date="2018-11" db="EMBL/GenBank/DDBJ databases">
        <title>Rufibacter latericius sp. nov., isolated from water in Baiyang Lake.</title>
        <authorList>
            <person name="Yang Y."/>
        </authorList>
    </citation>
    <scope>NUCLEOTIDE SEQUENCE [LARGE SCALE GENOMIC DNA]</scope>
    <source>
        <strain evidence="3 4">R-22-1c-1</strain>
    </source>
</reference>
<dbReference type="SUPFAM" id="SSF52096">
    <property type="entry name" value="ClpP/crotonase"/>
    <property type="match status" value="1"/>
</dbReference>
<keyword evidence="1" id="KW-0732">Signal</keyword>
<proteinExistence type="predicted"/>
<feature type="chain" id="PRO_5018140190" evidence="1">
    <location>
        <begin position="26"/>
        <end position="428"/>
    </location>
</feature>
<comment type="caution">
    <text evidence="3">The sequence shown here is derived from an EMBL/GenBank/DDBJ whole genome shotgun (WGS) entry which is preliminary data.</text>
</comment>
<gene>
    <name evidence="3" type="ORF">EFB08_01065</name>
</gene>
<feature type="signal peptide" evidence="1">
    <location>
        <begin position="1"/>
        <end position="25"/>
    </location>
</feature>
<dbReference type="GO" id="GO:0008236">
    <property type="term" value="F:serine-type peptidase activity"/>
    <property type="evidence" value="ECO:0007669"/>
    <property type="project" value="InterPro"/>
</dbReference>
<dbReference type="Gene3D" id="3.90.226.10">
    <property type="entry name" value="2-enoyl-CoA Hydratase, Chain A, domain 1"/>
    <property type="match status" value="1"/>
</dbReference>
<organism evidence="3 4">
    <name type="scientific">Rufibacter latericius</name>
    <dbReference type="NCBI Taxonomy" id="2487040"/>
    <lineage>
        <taxon>Bacteria</taxon>
        <taxon>Pseudomonadati</taxon>
        <taxon>Bacteroidota</taxon>
        <taxon>Cytophagia</taxon>
        <taxon>Cytophagales</taxon>
        <taxon>Hymenobacteraceae</taxon>
        <taxon>Rufibacter</taxon>
    </lineage>
</organism>
<protein>
    <submittedName>
        <fullName evidence="3">Peptidase</fullName>
    </submittedName>
</protein>
<dbReference type="Pfam" id="PF14684">
    <property type="entry name" value="Tricorn_C1"/>
    <property type="match status" value="1"/>
</dbReference>
<dbReference type="InterPro" id="IPR036034">
    <property type="entry name" value="PDZ_sf"/>
</dbReference>
<dbReference type="Proteomes" id="UP000272117">
    <property type="component" value="Unassembled WGS sequence"/>
</dbReference>
<sequence>MIFVSGMKKALFVWLWFFSTTLVFAQDPALTKEQYEADFTYFWKTIQEDYCYFDKKQTDWEKVREIYLRQLDTISARGQFVSLLERAFNELYDHHASLNTNTRLSPRLVPSGTDIWAEFVQGKPVVLEVRRGSGAETAGFRAGMEIVSVNEVAVADALKPFLGKSLQNVDLEARNYALRMLLAGNHVQPRKITVREKGQLRTFQPDVPTMWLEDIKYPAKVEGRNLNGIGYIKINNYLGDNSLIQAFDSVLASLEQTSALILDLRETPSGGNTTVARAILGRFITKEQFYQKHELTAEERQYGVKRSWVEMVSPKGKIYRKPMAVLAGHWTGSVGEGIVIAFDGMKRATTIGTKMAGLNGAIYSYQMPNTRISFSFPVEKLFHLNGSPRETYTPNILIDFSKEKPEPRTDVVLERALAFLRQNKKRNL</sequence>
<evidence type="ECO:0000313" key="3">
    <source>
        <dbReference type="EMBL" id="RNI31156.1"/>
    </source>
</evidence>
<name>A0A3M9N0B1_9BACT</name>
<evidence type="ECO:0000256" key="1">
    <source>
        <dbReference type="SAM" id="SignalP"/>
    </source>
</evidence>
<dbReference type="EMBL" id="RJJD01000001">
    <property type="protein sequence ID" value="RNI31156.1"/>
    <property type="molecule type" value="Genomic_DNA"/>
</dbReference>
<dbReference type="InterPro" id="IPR028204">
    <property type="entry name" value="Tricorn_C1"/>
</dbReference>
<evidence type="ECO:0000313" key="4">
    <source>
        <dbReference type="Proteomes" id="UP000272117"/>
    </source>
</evidence>
<dbReference type="PANTHER" id="PTHR11261">
    <property type="entry name" value="INTERPHOTORECEPTOR RETINOID-BINDING PROTEIN"/>
    <property type="match status" value="1"/>
</dbReference>
<dbReference type="Pfam" id="PF03572">
    <property type="entry name" value="Peptidase_S41"/>
    <property type="match status" value="1"/>
</dbReference>
<feature type="domain" description="Tail specific protease" evidence="2">
    <location>
        <begin position="187"/>
        <end position="399"/>
    </location>
</feature>
<dbReference type="InterPro" id="IPR005151">
    <property type="entry name" value="Tail-specific_protease"/>
</dbReference>
<keyword evidence="4" id="KW-1185">Reference proteome</keyword>
<evidence type="ECO:0000259" key="2">
    <source>
        <dbReference type="SMART" id="SM00245"/>
    </source>
</evidence>
<dbReference type="Gene3D" id="2.30.42.10">
    <property type="match status" value="1"/>
</dbReference>
<dbReference type="InterPro" id="IPR029045">
    <property type="entry name" value="ClpP/crotonase-like_dom_sf"/>
</dbReference>
<dbReference type="Gene3D" id="3.30.750.44">
    <property type="match status" value="1"/>
</dbReference>
<dbReference type="SMART" id="SM00245">
    <property type="entry name" value="TSPc"/>
    <property type="match status" value="1"/>
</dbReference>